<dbReference type="SUPFAM" id="SSF55890">
    <property type="entry name" value="Sporulation response regulatory protein Spo0B"/>
    <property type="match status" value="1"/>
</dbReference>
<dbReference type="InterPro" id="IPR016120">
    <property type="entry name" value="Sig_transdc_His_kin_SpoOB"/>
</dbReference>
<accession>A0ABY4ERH9</accession>
<dbReference type="Proteomes" id="UP000831787">
    <property type="component" value="Chromosome"/>
</dbReference>
<keyword evidence="1" id="KW-0597">Phosphoprotein</keyword>
<feature type="coiled-coil region" evidence="4">
    <location>
        <begin position="30"/>
        <end position="60"/>
    </location>
</feature>
<evidence type="ECO:0000313" key="6">
    <source>
        <dbReference type="EMBL" id="UOQ46259.1"/>
    </source>
</evidence>
<reference evidence="6 7" key="1">
    <citation type="submission" date="2022-04" db="EMBL/GenBank/DDBJ databases">
        <title>Halobacillus sp. isolated from saltern.</title>
        <authorList>
            <person name="Won M."/>
            <person name="Lee C.-M."/>
            <person name="Woen H.-Y."/>
            <person name="Kwon S.-W."/>
        </authorList>
    </citation>
    <scope>NUCLEOTIDE SEQUENCE [LARGE SCALE GENOMIC DNA]</scope>
    <source>
        <strain evidence="6 7">SSBR10-3</strain>
    </source>
</reference>
<dbReference type="Gene3D" id="1.10.287.130">
    <property type="match status" value="1"/>
</dbReference>
<feature type="domain" description="SpoOB alpha-helical" evidence="5">
    <location>
        <begin position="5"/>
        <end position="55"/>
    </location>
</feature>
<evidence type="ECO:0000256" key="2">
    <source>
        <dbReference type="ARBA" id="ARBA00022679"/>
    </source>
</evidence>
<dbReference type="EMBL" id="CP095073">
    <property type="protein sequence ID" value="UOQ46259.1"/>
    <property type="molecule type" value="Genomic_DNA"/>
</dbReference>
<keyword evidence="4" id="KW-0175">Coiled coil</keyword>
<protein>
    <submittedName>
        <fullName evidence="6">Spo0B domain-containing protein</fullName>
    </submittedName>
</protein>
<keyword evidence="2" id="KW-0808">Transferase</keyword>
<keyword evidence="7" id="KW-1185">Reference proteome</keyword>
<gene>
    <name evidence="6" type="ORF">MUN89_10295</name>
</gene>
<proteinExistence type="predicted"/>
<evidence type="ECO:0000256" key="3">
    <source>
        <dbReference type="ARBA" id="ARBA00022777"/>
    </source>
</evidence>
<sequence length="172" mass="20288">MENHNFISLLRHKRHDWMNQIQLLQGYATLGKQDKLLEQIDELKAEAEQEHRLLNSKADTFSLWLLSFNSSHSQYRLVFYIKDEVDLSRHDLTITAYSRRMIELMEEHNVEGELYEGTLHIYNSGNNEAPGLSWEWEGAFRDLPELQKKLSKEGFIVSIFEGRELSVEMMID</sequence>
<name>A0ABY4ERH9_9BACI</name>
<dbReference type="InterPro" id="IPR039506">
    <property type="entry name" value="SPOB_a"/>
</dbReference>
<evidence type="ECO:0000256" key="4">
    <source>
        <dbReference type="SAM" id="Coils"/>
    </source>
</evidence>
<evidence type="ECO:0000313" key="7">
    <source>
        <dbReference type="Proteomes" id="UP000831787"/>
    </source>
</evidence>
<organism evidence="6 7">
    <name type="scientific">Halobacillus salinarum</name>
    <dbReference type="NCBI Taxonomy" id="2932257"/>
    <lineage>
        <taxon>Bacteria</taxon>
        <taxon>Bacillati</taxon>
        <taxon>Bacillota</taxon>
        <taxon>Bacilli</taxon>
        <taxon>Bacillales</taxon>
        <taxon>Bacillaceae</taxon>
        <taxon>Halobacillus</taxon>
    </lineage>
</organism>
<dbReference type="RefSeq" id="WP_244713348.1">
    <property type="nucleotide sequence ID" value="NZ_CP095073.1"/>
</dbReference>
<evidence type="ECO:0000256" key="1">
    <source>
        <dbReference type="ARBA" id="ARBA00022553"/>
    </source>
</evidence>
<dbReference type="InterPro" id="IPR037100">
    <property type="entry name" value="Spo0B_C_sf"/>
</dbReference>
<dbReference type="Gene3D" id="3.30.565.30">
    <property type="entry name" value="Sporulation initiation phosphotransferase B (SpoOB), C-terminal domain"/>
    <property type="match status" value="1"/>
</dbReference>
<dbReference type="Pfam" id="PF14689">
    <property type="entry name" value="SPOB_a"/>
    <property type="match status" value="1"/>
</dbReference>
<keyword evidence="3" id="KW-0418">Kinase</keyword>
<evidence type="ECO:0000259" key="5">
    <source>
        <dbReference type="Pfam" id="PF14689"/>
    </source>
</evidence>